<feature type="region of interest" description="Disordered" evidence="1">
    <location>
        <begin position="1"/>
        <end position="51"/>
    </location>
</feature>
<reference evidence="3" key="1">
    <citation type="submission" date="2025-08" db="UniProtKB">
        <authorList>
            <consortium name="RefSeq"/>
        </authorList>
    </citation>
    <scope>IDENTIFICATION</scope>
    <source>
        <tissue evidence="3">Blood</tissue>
    </source>
</reference>
<feature type="region of interest" description="Disordered" evidence="1">
    <location>
        <begin position="265"/>
        <end position="293"/>
    </location>
</feature>
<keyword evidence="2" id="KW-1185">Reference proteome</keyword>
<evidence type="ECO:0000313" key="2">
    <source>
        <dbReference type="Proteomes" id="UP001652663"/>
    </source>
</evidence>
<feature type="compositionally biased region" description="Polar residues" evidence="1">
    <location>
        <begin position="275"/>
        <end position="293"/>
    </location>
</feature>
<dbReference type="AlphaFoldDB" id="A0A6P5DYF1"/>
<dbReference type="GeneID" id="139176028"/>
<name>A0A6P5DYF1_BOSIN</name>
<evidence type="ECO:0000256" key="1">
    <source>
        <dbReference type="SAM" id="MobiDB-lite"/>
    </source>
</evidence>
<gene>
    <name evidence="3" type="primary">LOC139176028</name>
</gene>
<feature type="region of interest" description="Disordered" evidence="1">
    <location>
        <begin position="113"/>
        <end position="133"/>
    </location>
</feature>
<sequence length="293" mass="30294">MGQDALPEERGTGSPVHDCACRSGPAPQSAVPPRGGRSPFRDLGRDSHCSPRVVEPHSPLQHFVYRPCGFPTAGGSGLLQHPRREAGTALGVSLGLGDGQQFSVHLVFPAAGPGGTASEGDTGRGDGFQRPGPAAWLDAEAAQRPGAGGAGPAQGQRSADRSLGHMGPACCCPLPPLHGLQGPGQQSAAGDLGPCFSTGTGQPCWTVTRKVEGYRGLDVQQSEVGPTDLTGFPPHLLCQPCLELSEQLASVSLLGPRPWLQTWLQHQRHGRPSGDQPSTASSAPSSCHFPQNA</sequence>
<feature type="region of interest" description="Disordered" evidence="1">
    <location>
        <begin position="143"/>
        <end position="162"/>
    </location>
</feature>
<accession>A0A6P5DYF1</accession>
<proteinExistence type="predicted"/>
<protein>
    <submittedName>
        <fullName evidence="3">Uncharacterized protein</fullName>
    </submittedName>
</protein>
<dbReference type="Proteomes" id="UP001652663">
    <property type="component" value="Chromosome 24"/>
</dbReference>
<evidence type="ECO:0000313" key="3">
    <source>
        <dbReference type="RefSeq" id="XP_019842090.2"/>
    </source>
</evidence>
<dbReference type="RefSeq" id="XP_019842090.2">
    <property type="nucleotide sequence ID" value="XM_019986531.2"/>
</dbReference>
<organism evidence="2 3">
    <name type="scientific">Bos indicus</name>
    <name type="common">Zebu</name>
    <dbReference type="NCBI Taxonomy" id="9915"/>
    <lineage>
        <taxon>Eukaryota</taxon>
        <taxon>Metazoa</taxon>
        <taxon>Chordata</taxon>
        <taxon>Craniata</taxon>
        <taxon>Vertebrata</taxon>
        <taxon>Euteleostomi</taxon>
        <taxon>Mammalia</taxon>
        <taxon>Eutheria</taxon>
        <taxon>Laurasiatheria</taxon>
        <taxon>Artiodactyla</taxon>
        <taxon>Ruminantia</taxon>
        <taxon>Pecora</taxon>
        <taxon>Bovidae</taxon>
        <taxon>Bovinae</taxon>
        <taxon>Bos</taxon>
    </lineage>
</organism>
<feature type="compositionally biased region" description="Basic and acidic residues" evidence="1">
    <location>
        <begin position="39"/>
        <end position="49"/>
    </location>
</feature>